<dbReference type="Ensembl" id="ENSHHUT00000007744.1">
    <property type="protein sequence ID" value="ENSHHUP00000007517.1"/>
    <property type="gene ID" value="ENSHHUG00000004631.1"/>
</dbReference>
<accession>A0A4W5JV18</accession>
<dbReference type="GO" id="GO:0007165">
    <property type="term" value="P:signal transduction"/>
    <property type="evidence" value="ECO:0007669"/>
    <property type="project" value="InterPro"/>
</dbReference>
<proteinExistence type="predicted"/>
<name>A0A4W5JV18_9TELE</name>
<evidence type="ECO:0000313" key="3">
    <source>
        <dbReference type="Ensembl" id="ENSHHUP00000007517.1"/>
    </source>
</evidence>
<keyword evidence="1" id="KW-0472">Membrane</keyword>
<organism evidence="3 4">
    <name type="scientific">Hucho hucho</name>
    <name type="common">huchen</name>
    <dbReference type="NCBI Taxonomy" id="62062"/>
    <lineage>
        <taxon>Eukaryota</taxon>
        <taxon>Metazoa</taxon>
        <taxon>Chordata</taxon>
        <taxon>Craniata</taxon>
        <taxon>Vertebrata</taxon>
        <taxon>Euteleostomi</taxon>
        <taxon>Actinopterygii</taxon>
        <taxon>Neopterygii</taxon>
        <taxon>Teleostei</taxon>
        <taxon>Protacanthopterygii</taxon>
        <taxon>Salmoniformes</taxon>
        <taxon>Salmonidae</taxon>
        <taxon>Salmoninae</taxon>
        <taxon>Hucho</taxon>
    </lineage>
</organism>
<dbReference type="Gene3D" id="3.10.20.90">
    <property type="entry name" value="Phosphatidylinositol 3-kinase Catalytic Subunit, Chain A, domain 1"/>
    <property type="match status" value="1"/>
</dbReference>
<dbReference type="InterPro" id="IPR000159">
    <property type="entry name" value="RA_dom"/>
</dbReference>
<keyword evidence="1" id="KW-1133">Transmembrane helix</keyword>
<reference evidence="4" key="1">
    <citation type="submission" date="2018-06" db="EMBL/GenBank/DDBJ databases">
        <title>Genome assembly of Danube salmon.</title>
        <authorList>
            <person name="Macqueen D.J."/>
            <person name="Gundappa M.K."/>
        </authorList>
    </citation>
    <scope>NUCLEOTIDE SEQUENCE [LARGE SCALE GENOMIC DNA]</scope>
</reference>
<feature type="transmembrane region" description="Helical" evidence="1">
    <location>
        <begin position="53"/>
        <end position="72"/>
    </location>
</feature>
<evidence type="ECO:0000256" key="1">
    <source>
        <dbReference type="SAM" id="Phobius"/>
    </source>
</evidence>
<reference evidence="3" key="3">
    <citation type="submission" date="2025-09" db="UniProtKB">
        <authorList>
            <consortium name="Ensembl"/>
        </authorList>
    </citation>
    <scope>IDENTIFICATION</scope>
</reference>
<dbReference type="AlphaFoldDB" id="A0A4W5JV18"/>
<dbReference type="Proteomes" id="UP000314982">
    <property type="component" value="Unassembled WGS sequence"/>
</dbReference>
<feature type="domain" description="Ras-associating" evidence="2">
    <location>
        <begin position="1"/>
        <end position="52"/>
    </location>
</feature>
<keyword evidence="1" id="KW-0812">Transmembrane</keyword>
<dbReference type="PROSITE" id="PS50200">
    <property type="entry name" value="RA"/>
    <property type="match status" value="1"/>
</dbReference>
<evidence type="ECO:0000313" key="4">
    <source>
        <dbReference type="Proteomes" id="UP000314982"/>
    </source>
</evidence>
<dbReference type="STRING" id="62062.ENSHHUP00000007517"/>
<keyword evidence="4" id="KW-1185">Reference proteome</keyword>
<evidence type="ECO:0000259" key="2">
    <source>
        <dbReference type="PROSITE" id="PS50200"/>
    </source>
</evidence>
<feature type="transmembrane region" description="Helical" evidence="1">
    <location>
        <begin position="20"/>
        <end position="41"/>
    </location>
</feature>
<reference evidence="3" key="2">
    <citation type="submission" date="2025-08" db="UniProtKB">
        <authorList>
            <consortium name="Ensembl"/>
        </authorList>
    </citation>
    <scope>IDENTIFICATION</scope>
</reference>
<protein>
    <recommendedName>
        <fullName evidence="2">Ras-associating domain-containing protein</fullName>
    </recommendedName>
</protein>
<dbReference type="Pfam" id="PF00788">
    <property type="entry name" value="RA"/>
    <property type="match status" value="1"/>
</dbReference>
<sequence length="73" mass="8316">MPDKTTVTVRVRKNCTTDQVYQAVVMKVGMDSITASYFALFEVINHSFGECEIFYFIVLVFFHVLTLALTLMA</sequence>